<dbReference type="PANTHER" id="PTHR22930">
    <property type="match status" value="1"/>
</dbReference>
<proteinExistence type="inferred from homology"/>
<dbReference type="Proteomes" id="UP001353858">
    <property type="component" value="Unassembled WGS sequence"/>
</dbReference>
<protein>
    <recommendedName>
        <fullName evidence="9">DDE Tnp4 domain-containing protein</fullName>
    </recommendedName>
</protein>
<evidence type="ECO:0000256" key="4">
    <source>
        <dbReference type="ARBA" id="ARBA00022722"/>
    </source>
</evidence>
<keyword evidence="4" id="KW-0540">Nuclease</keyword>
<dbReference type="AlphaFoldDB" id="A0AAN7SS60"/>
<gene>
    <name evidence="10" type="ORF">RN001_005979</name>
</gene>
<dbReference type="EMBL" id="JARPUR010000002">
    <property type="protein sequence ID" value="KAK4882660.1"/>
    <property type="molecule type" value="Genomic_DNA"/>
</dbReference>
<dbReference type="Pfam" id="PF13359">
    <property type="entry name" value="DDE_Tnp_4"/>
    <property type="match status" value="1"/>
</dbReference>
<feature type="compositionally biased region" description="Acidic residues" evidence="8">
    <location>
        <begin position="348"/>
        <end position="364"/>
    </location>
</feature>
<comment type="similarity">
    <text evidence="3">Belongs to the HARBI1 family.</text>
</comment>
<comment type="subcellular location">
    <subcellularLocation>
        <location evidence="2">Nucleus</location>
    </subcellularLocation>
</comment>
<keyword evidence="6" id="KW-0378">Hydrolase</keyword>
<dbReference type="InterPro" id="IPR045249">
    <property type="entry name" value="HARBI1-like"/>
</dbReference>
<dbReference type="InterPro" id="IPR027806">
    <property type="entry name" value="HARBI1_dom"/>
</dbReference>
<dbReference type="GO" id="GO:0016787">
    <property type="term" value="F:hydrolase activity"/>
    <property type="evidence" value="ECO:0007669"/>
    <property type="project" value="UniProtKB-KW"/>
</dbReference>
<feature type="region of interest" description="Disordered" evidence="8">
    <location>
        <begin position="348"/>
        <end position="374"/>
    </location>
</feature>
<evidence type="ECO:0000256" key="2">
    <source>
        <dbReference type="ARBA" id="ARBA00004123"/>
    </source>
</evidence>
<evidence type="ECO:0000256" key="8">
    <source>
        <dbReference type="SAM" id="MobiDB-lite"/>
    </source>
</evidence>
<dbReference type="GO" id="GO:0004518">
    <property type="term" value="F:nuclease activity"/>
    <property type="evidence" value="ECO:0007669"/>
    <property type="project" value="UniProtKB-KW"/>
</dbReference>
<keyword evidence="11" id="KW-1185">Reference proteome</keyword>
<evidence type="ECO:0000313" key="11">
    <source>
        <dbReference type="Proteomes" id="UP001353858"/>
    </source>
</evidence>
<accession>A0AAN7SS60</accession>
<organism evidence="10 11">
    <name type="scientific">Aquatica leii</name>
    <dbReference type="NCBI Taxonomy" id="1421715"/>
    <lineage>
        <taxon>Eukaryota</taxon>
        <taxon>Metazoa</taxon>
        <taxon>Ecdysozoa</taxon>
        <taxon>Arthropoda</taxon>
        <taxon>Hexapoda</taxon>
        <taxon>Insecta</taxon>
        <taxon>Pterygota</taxon>
        <taxon>Neoptera</taxon>
        <taxon>Endopterygota</taxon>
        <taxon>Coleoptera</taxon>
        <taxon>Polyphaga</taxon>
        <taxon>Elateriformia</taxon>
        <taxon>Elateroidea</taxon>
        <taxon>Lampyridae</taxon>
        <taxon>Luciolinae</taxon>
        <taxon>Aquatica</taxon>
    </lineage>
</organism>
<keyword evidence="7" id="KW-0539">Nucleus</keyword>
<evidence type="ECO:0000256" key="6">
    <source>
        <dbReference type="ARBA" id="ARBA00022801"/>
    </source>
</evidence>
<evidence type="ECO:0000256" key="1">
    <source>
        <dbReference type="ARBA" id="ARBA00001968"/>
    </source>
</evidence>
<dbReference type="GO" id="GO:0046872">
    <property type="term" value="F:metal ion binding"/>
    <property type="evidence" value="ECO:0007669"/>
    <property type="project" value="UniProtKB-KW"/>
</dbReference>
<evidence type="ECO:0000259" key="9">
    <source>
        <dbReference type="Pfam" id="PF13359"/>
    </source>
</evidence>
<keyword evidence="5" id="KW-0479">Metal-binding</keyword>
<evidence type="ECO:0000256" key="3">
    <source>
        <dbReference type="ARBA" id="ARBA00006958"/>
    </source>
</evidence>
<evidence type="ECO:0000256" key="5">
    <source>
        <dbReference type="ARBA" id="ARBA00022723"/>
    </source>
</evidence>
<evidence type="ECO:0000256" key="7">
    <source>
        <dbReference type="ARBA" id="ARBA00023242"/>
    </source>
</evidence>
<name>A0AAN7SS60_9COLE</name>
<feature type="compositionally biased region" description="Polar residues" evidence="8">
    <location>
        <begin position="365"/>
        <end position="374"/>
    </location>
</feature>
<feature type="domain" description="DDE Tnp4" evidence="9">
    <location>
        <begin position="187"/>
        <end position="339"/>
    </location>
</feature>
<dbReference type="GO" id="GO:0005634">
    <property type="term" value="C:nucleus"/>
    <property type="evidence" value="ECO:0007669"/>
    <property type="project" value="UniProtKB-SubCell"/>
</dbReference>
<sequence length="393" mass="45553">MPNKSEKHKLLDYLVERAILDIIILEETCEIEDKIGQVLDEFFMNYLVTMFFRYGVPFERGSIPKSRDVMINVLPNFDENRFRQMVCVNWRTFNIILNLIKDDDLPIKYQLTITLFRLGYYGEGSSIRKVATLFGVGDGGTVSNITKRVFTAICNLKQRFLHWPNSNERQQIVSRTYSELPHCVGYVDGTEIRLVEKPKIDSEAYFSRKHQYSFKMQAVCDYTTKIRHVIIGYPGSIHDSRIYTDCPLFTNANQYFSGHEWIVGDTLITPYRSTAKQGTPNERKCFNENLSKYRVRIENCIAYLKERFSSLKELKIDVGSDANNNFACQWISVCCILHNIIRTIVDGEDDFTPNEEDKSNEDEGSVSSTYTNNTEAEMKRRAILELCKPTINN</sequence>
<evidence type="ECO:0000313" key="10">
    <source>
        <dbReference type="EMBL" id="KAK4882660.1"/>
    </source>
</evidence>
<comment type="caution">
    <text evidence="10">The sequence shown here is derived from an EMBL/GenBank/DDBJ whole genome shotgun (WGS) entry which is preliminary data.</text>
</comment>
<reference evidence="11" key="1">
    <citation type="submission" date="2023-01" db="EMBL/GenBank/DDBJ databases">
        <title>Key to firefly adult light organ development and bioluminescence: homeobox transcription factors regulate luciferase expression and transportation to peroxisome.</title>
        <authorList>
            <person name="Fu X."/>
        </authorList>
    </citation>
    <scope>NUCLEOTIDE SEQUENCE [LARGE SCALE GENOMIC DNA]</scope>
</reference>
<dbReference type="PANTHER" id="PTHR22930:SF85">
    <property type="entry name" value="GH03217P-RELATED"/>
    <property type="match status" value="1"/>
</dbReference>
<comment type="cofactor">
    <cofactor evidence="1">
        <name>a divalent metal cation</name>
        <dbReference type="ChEBI" id="CHEBI:60240"/>
    </cofactor>
</comment>